<gene>
    <name evidence="1" type="ORF">ZOSMA_11598G00010</name>
</gene>
<organism evidence="1 2">
    <name type="scientific">Zostera marina</name>
    <name type="common">Eelgrass</name>
    <dbReference type="NCBI Taxonomy" id="29655"/>
    <lineage>
        <taxon>Eukaryota</taxon>
        <taxon>Viridiplantae</taxon>
        <taxon>Streptophyta</taxon>
        <taxon>Embryophyta</taxon>
        <taxon>Tracheophyta</taxon>
        <taxon>Spermatophyta</taxon>
        <taxon>Magnoliopsida</taxon>
        <taxon>Liliopsida</taxon>
        <taxon>Zosteraceae</taxon>
        <taxon>Zostera</taxon>
    </lineage>
</organism>
<name>A0A0K9Q4F1_ZOSMR</name>
<dbReference type="EMBL" id="LFYR01000173">
    <property type="protein sequence ID" value="KMZ75402.1"/>
    <property type="molecule type" value="Genomic_DNA"/>
</dbReference>
<feature type="non-terminal residue" evidence="1">
    <location>
        <position position="39"/>
    </location>
</feature>
<protein>
    <submittedName>
        <fullName evidence="1">Uncharacterized protein</fullName>
    </submittedName>
</protein>
<keyword evidence="2" id="KW-1185">Reference proteome</keyword>
<feature type="non-terminal residue" evidence="1">
    <location>
        <position position="1"/>
    </location>
</feature>
<reference evidence="2" key="1">
    <citation type="journal article" date="2016" name="Nature">
        <title>The genome of the seagrass Zostera marina reveals angiosperm adaptation to the sea.</title>
        <authorList>
            <person name="Olsen J.L."/>
            <person name="Rouze P."/>
            <person name="Verhelst B."/>
            <person name="Lin Y.-C."/>
            <person name="Bayer T."/>
            <person name="Collen J."/>
            <person name="Dattolo E."/>
            <person name="De Paoli E."/>
            <person name="Dittami S."/>
            <person name="Maumus F."/>
            <person name="Michel G."/>
            <person name="Kersting A."/>
            <person name="Lauritano C."/>
            <person name="Lohaus R."/>
            <person name="Toepel M."/>
            <person name="Tonon T."/>
            <person name="Vanneste K."/>
            <person name="Amirebrahimi M."/>
            <person name="Brakel J."/>
            <person name="Bostroem C."/>
            <person name="Chovatia M."/>
            <person name="Grimwood J."/>
            <person name="Jenkins J.W."/>
            <person name="Jueterbock A."/>
            <person name="Mraz A."/>
            <person name="Stam W.T."/>
            <person name="Tice H."/>
            <person name="Bornberg-Bauer E."/>
            <person name="Green P.J."/>
            <person name="Pearson G.A."/>
            <person name="Procaccini G."/>
            <person name="Duarte C.M."/>
            <person name="Schmutz J."/>
            <person name="Reusch T.B.H."/>
            <person name="Van de Peer Y."/>
        </authorList>
    </citation>
    <scope>NUCLEOTIDE SEQUENCE [LARGE SCALE GENOMIC DNA]</scope>
    <source>
        <strain evidence="2">cv. Finnish</strain>
    </source>
</reference>
<sequence length="39" mass="4200">TSGLLSGVEEMQGMAKRLSIIATVTTDDDQSTEMRTLGR</sequence>
<dbReference type="Proteomes" id="UP000036987">
    <property type="component" value="Unassembled WGS sequence"/>
</dbReference>
<dbReference type="AlphaFoldDB" id="A0A0K9Q4F1"/>
<proteinExistence type="predicted"/>
<accession>A0A0K9Q4F1</accession>
<evidence type="ECO:0000313" key="1">
    <source>
        <dbReference type="EMBL" id="KMZ75402.1"/>
    </source>
</evidence>
<comment type="caution">
    <text evidence="1">The sequence shown here is derived from an EMBL/GenBank/DDBJ whole genome shotgun (WGS) entry which is preliminary data.</text>
</comment>
<evidence type="ECO:0000313" key="2">
    <source>
        <dbReference type="Proteomes" id="UP000036987"/>
    </source>
</evidence>